<protein>
    <submittedName>
        <fullName evidence="1">Uncharacterized protein</fullName>
    </submittedName>
</protein>
<reference evidence="1 2" key="2">
    <citation type="journal article" date="2017" name="Nature">
        <title>The Apostasia genome and the evolution of orchids.</title>
        <authorList>
            <person name="Zhang G.Q."/>
            <person name="Liu K.W."/>
            <person name="Li Z."/>
            <person name="Lohaus R."/>
            <person name="Hsiao Y.Y."/>
            <person name="Niu S.C."/>
            <person name="Wang J.Y."/>
            <person name="Lin Y.C."/>
            <person name="Xu Q."/>
            <person name="Chen L.J."/>
            <person name="Yoshida K."/>
            <person name="Fujiwara S."/>
            <person name="Wang Z.W."/>
            <person name="Zhang Y.Q."/>
            <person name="Mitsuda N."/>
            <person name="Wang M."/>
            <person name="Liu G.H."/>
            <person name="Pecoraro L."/>
            <person name="Huang H.X."/>
            <person name="Xiao X.J."/>
            <person name="Lin M."/>
            <person name="Wu X.Y."/>
            <person name="Wu W.L."/>
            <person name="Chen Y.Y."/>
            <person name="Chang S.B."/>
            <person name="Sakamoto S."/>
            <person name="Ohme-Takagi M."/>
            <person name="Yagi M."/>
            <person name="Zeng S.J."/>
            <person name="Shen C.Y."/>
            <person name="Yeh C.M."/>
            <person name="Luo Y.B."/>
            <person name="Tsai W.C."/>
            <person name="Van de Peer Y."/>
            <person name="Liu Z.J."/>
        </authorList>
    </citation>
    <scope>NUCLEOTIDE SEQUENCE [LARGE SCALE GENOMIC DNA]</scope>
    <source>
        <tissue evidence="1">The whole plant</tissue>
    </source>
</reference>
<gene>
    <name evidence="1" type="ORF">MA16_Dca006781</name>
</gene>
<evidence type="ECO:0000313" key="1">
    <source>
        <dbReference type="EMBL" id="PKU72188.1"/>
    </source>
</evidence>
<evidence type="ECO:0000313" key="2">
    <source>
        <dbReference type="Proteomes" id="UP000233837"/>
    </source>
</evidence>
<dbReference type="Proteomes" id="UP000233837">
    <property type="component" value="Unassembled WGS sequence"/>
</dbReference>
<sequence>MELRRIFHYTVLDGNPSVISWLSFMEKDVIEADKCEFLAHTMLRMDHFSYFSSLKWAQLQFSIVFGVQLLLR</sequence>
<dbReference type="AlphaFoldDB" id="A0A2I0W950"/>
<keyword evidence="2" id="KW-1185">Reference proteome</keyword>
<accession>A0A2I0W950</accession>
<reference evidence="1 2" key="1">
    <citation type="journal article" date="2016" name="Sci. Rep.">
        <title>The Dendrobium catenatum Lindl. genome sequence provides insights into polysaccharide synthase, floral development and adaptive evolution.</title>
        <authorList>
            <person name="Zhang G.Q."/>
            <person name="Xu Q."/>
            <person name="Bian C."/>
            <person name="Tsai W.C."/>
            <person name="Yeh C.M."/>
            <person name="Liu K.W."/>
            <person name="Yoshida K."/>
            <person name="Zhang L.S."/>
            <person name="Chang S.B."/>
            <person name="Chen F."/>
            <person name="Shi Y."/>
            <person name="Su Y.Y."/>
            <person name="Zhang Y.Q."/>
            <person name="Chen L.J."/>
            <person name="Yin Y."/>
            <person name="Lin M."/>
            <person name="Huang H."/>
            <person name="Deng H."/>
            <person name="Wang Z.W."/>
            <person name="Zhu S.L."/>
            <person name="Zhao X."/>
            <person name="Deng C."/>
            <person name="Niu S.C."/>
            <person name="Huang J."/>
            <person name="Wang M."/>
            <person name="Liu G.H."/>
            <person name="Yang H.J."/>
            <person name="Xiao X.J."/>
            <person name="Hsiao Y.Y."/>
            <person name="Wu W.L."/>
            <person name="Chen Y.Y."/>
            <person name="Mitsuda N."/>
            <person name="Ohme-Takagi M."/>
            <person name="Luo Y.B."/>
            <person name="Van de Peer Y."/>
            <person name="Liu Z.J."/>
        </authorList>
    </citation>
    <scope>NUCLEOTIDE SEQUENCE [LARGE SCALE GENOMIC DNA]</scope>
    <source>
        <tissue evidence="1">The whole plant</tissue>
    </source>
</reference>
<proteinExistence type="predicted"/>
<name>A0A2I0W950_9ASPA</name>
<dbReference type="EMBL" id="KZ502843">
    <property type="protein sequence ID" value="PKU72188.1"/>
    <property type="molecule type" value="Genomic_DNA"/>
</dbReference>
<organism evidence="1 2">
    <name type="scientific">Dendrobium catenatum</name>
    <dbReference type="NCBI Taxonomy" id="906689"/>
    <lineage>
        <taxon>Eukaryota</taxon>
        <taxon>Viridiplantae</taxon>
        <taxon>Streptophyta</taxon>
        <taxon>Embryophyta</taxon>
        <taxon>Tracheophyta</taxon>
        <taxon>Spermatophyta</taxon>
        <taxon>Magnoliopsida</taxon>
        <taxon>Liliopsida</taxon>
        <taxon>Asparagales</taxon>
        <taxon>Orchidaceae</taxon>
        <taxon>Epidendroideae</taxon>
        <taxon>Malaxideae</taxon>
        <taxon>Dendrobiinae</taxon>
        <taxon>Dendrobium</taxon>
    </lineage>
</organism>